<accession>A0ABD3CN15</accession>
<dbReference type="CDD" id="cd00590">
    <property type="entry name" value="RRM_SF"/>
    <property type="match status" value="1"/>
</dbReference>
<dbReference type="PANTHER" id="PTHR33116:SF78">
    <property type="entry name" value="OS12G0587133 PROTEIN"/>
    <property type="match status" value="1"/>
</dbReference>
<dbReference type="PANTHER" id="PTHR33116">
    <property type="entry name" value="REVERSE TRANSCRIPTASE ZINC-BINDING DOMAIN-CONTAINING PROTEIN-RELATED-RELATED"/>
    <property type="match status" value="1"/>
</dbReference>
<dbReference type="Gene3D" id="3.60.10.10">
    <property type="entry name" value="Endonuclease/exonuclease/phosphatase"/>
    <property type="match status" value="2"/>
</dbReference>
<dbReference type="InterPro" id="IPR026960">
    <property type="entry name" value="RVT-Znf"/>
</dbReference>
<dbReference type="SUPFAM" id="SSF54928">
    <property type="entry name" value="RNA-binding domain, RBD"/>
    <property type="match status" value="1"/>
</dbReference>
<dbReference type="InterPro" id="IPR000504">
    <property type="entry name" value="RRM_dom"/>
</dbReference>
<sequence>MRGERFSGLRNFRPYQGSTKSHPKKEFLDKRISTGGRASIFVSNFPEDWKERDIYEWLSKYGRIFDVFIPNKRTKKGRTFAFVDFVGVHNIASLANHIDKMWIGLRKIRANVSRQISSAVINQVVRFPINHSSRRDNRKFAEVVKKNPEFQSGKTVEFNANRKGQSTSSRDCKHLTCSTTEKDLVWAKSCLVGKSDLIASEIRKEILDGGYFGVKVSSLRQNKFILHYENPTSLERLKKDNVDWLGKLFSSLKKWDKSDVASRRNVWINVYELQLHLWNINSYKTISSSVGTLIEVDKATQMKTDLSKVRLLVESNQWDFISQITRVVGEIDEYQIRMVEDSSGGWASNPVSLSDMSESEIDSSEYSSWSEGVVSDDHSGIFPSSEEESRLGEGVPTSSKKRSLKASIDCSNILCDLTLQNPKGGNNSLIISEEGENTSSEKPKSSSGKEYEEVVKESFNDEMGTSNFNDIEIVNSDKECSKTVLGLAQETVKMDSMESQMEPDIKEPIGSLSPRMDNLKTDDNIGSGKGEEVHSDSKSTTVSDPFKLKSLIEIAMKKMPKQPKIPKAKKKAMSRREESKKWNFFWPILKTRERRKRSGMEKTRYDIARCNLSFWKRNLEKEAHAICEMVQADLCHFIWGGKECDWWFKGSIGSSGGILSIWDTNVFTKSIGWDEEGAIGVEGYWGQDKIKVGIINVYAPCDQYKRCRLWEKITARIQKSSESIWCVCGDFNEITCGSERKGKSRKLETRTMKEFTNFISENNLQDIPMMTSQSEIVENMKIMNQQLAEIAMTLSQLSANIMTTFPRQSAMTVPLVAEEVMSASIGSGLSLPDGLIEMVPATLSSFDHKDSIGANQQCELHHTTPTPTPGAEMKVLAWAVMEEEEGRDLSLEKLSQDLSFYTRLTGSPTEMKQTKTVDSYVSVLVLPDSAARATTNSSALILLTDLLREQDQAHLFQPWGQEVRRKYTWYRDDGSCCSRLDRFLLSQKWLDVWPNSTQKGLDRSFSDHVPISLTLDSPIYWGPRPFRSIDWWLENNEFKLIVKSSWEKPGIVGWGAFLLQEKLKRLKKEIKAWAEKDKNNTSVVMAENHNKLAKLDEKLEQSKWSQKEVKERLSLLESLKENSLKRDRLNFQRSRSKWLKEGDANSTFFHNTLKIRRKAISEFHENASFAKGVNSSFITLIPKVKNPISIREFRPISLIGGLYKIIAKLLASRMAKVVESIISPCQFAFVNRRNILESNIIVNEVVDEAQKRKNSIFLIKIDFEKAYDSIDHAFLFEILIAFGFDKKWCSWMKCFLLSASTSILINGSPTAEFLMEKGLRQGDPMSPFLFIFAAECLGMMVRKAIERGCFQQVRVGKKETEISVLQFADDTLFIGEANDQNILTLKGILRMFELWSGLKVNYNKSSIYGVNVNEKVLGEWSMFLNCKCGSLPFNFLGLKVGASFNHFKNWDDVGNKLDSRIKSWNSKYLSFGGRMVLANAVLNSIPTYYISTHKLPIGVCRKFRSKIRKFLWGGNDVFGKKISWVSWEKLSTNKDNGGLGILELDYFNKALLSKWGWCLLERSGSALWLNILESKYGNLNVCLEILEGNKKLKKSWSPWWKNLIKVLKENNWFFNNSIRDVKPFTSGDDVWKWTPSSTGQFTVKSAYKVIREMNVKISSSRPWLSPIWVKGDPLKVTTFSWKLVQDRIPTISNLIKRGAFNPNFDKRCKFCGADEENSKHLFFECTWARKIWDNVYMWVWCP</sequence>
<dbReference type="InterPro" id="IPR012677">
    <property type="entry name" value="Nucleotide-bd_a/b_plait_sf"/>
</dbReference>
<dbReference type="Pfam" id="PF00076">
    <property type="entry name" value="RRM_1"/>
    <property type="match status" value="1"/>
</dbReference>
<name>A0ABD3CN15_9LAMI</name>
<dbReference type="CDD" id="cd01650">
    <property type="entry name" value="RT_nLTR_like"/>
    <property type="match status" value="1"/>
</dbReference>
<keyword evidence="6" id="KW-1185">Reference proteome</keyword>
<dbReference type="InterPro" id="IPR000477">
    <property type="entry name" value="RT_dom"/>
</dbReference>
<evidence type="ECO:0000256" key="1">
    <source>
        <dbReference type="PROSITE-ProRule" id="PRU00176"/>
    </source>
</evidence>
<dbReference type="Gene3D" id="3.30.70.330">
    <property type="match status" value="1"/>
</dbReference>
<feature type="domain" description="RRM" evidence="3">
    <location>
        <begin position="38"/>
        <end position="115"/>
    </location>
</feature>
<evidence type="ECO:0000259" key="3">
    <source>
        <dbReference type="PROSITE" id="PS50102"/>
    </source>
</evidence>
<feature type="region of interest" description="Disordered" evidence="2">
    <location>
        <begin position="365"/>
        <end position="398"/>
    </location>
</feature>
<gene>
    <name evidence="5" type="ORF">CASFOL_026299</name>
</gene>
<evidence type="ECO:0000313" key="5">
    <source>
        <dbReference type="EMBL" id="KAL3629987.1"/>
    </source>
</evidence>
<protein>
    <recommendedName>
        <fullName evidence="7">Reverse transcriptase domain-containing protein</fullName>
    </recommendedName>
</protein>
<organism evidence="5 6">
    <name type="scientific">Castilleja foliolosa</name>
    <dbReference type="NCBI Taxonomy" id="1961234"/>
    <lineage>
        <taxon>Eukaryota</taxon>
        <taxon>Viridiplantae</taxon>
        <taxon>Streptophyta</taxon>
        <taxon>Embryophyta</taxon>
        <taxon>Tracheophyta</taxon>
        <taxon>Spermatophyta</taxon>
        <taxon>Magnoliopsida</taxon>
        <taxon>eudicotyledons</taxon>
        <taxon>Gunneridae</taxon>
        <taxon>Pentapetalae</taxon>
        <taxon>asterids</taxon>
        <taxon>lamiids</taxon>
        <taxon>Lamiales</taxon>
        <taxon>Orobanchaceae</taxon>
        <taxon>Pedicularideae</taxon>
        <taxon>Castillejinae</taxon>
        <taxon>Castilleja</taxon>
    </lineage>
</organism>
<keyword evidence="1" id="KW-0694">RNA-binding</keyword>
<dbReference type="PROSITE" id="PS50102">
    <property type="entry name" value="RRM"/>
    <property type="match status" value="1"/>
</dbReference>
<dbReference type="SUPFAM" id="SSF56219">
    <property type="entry name" value="DNase I-like"/>
    <property type="match status" value="1"/>
</dbReference>
<evidence type="ECO:0000259" key="4">
    <source>
        <dbReference type="PROSITE" id="PS50878"/>
    </source>
</evidence>
<feature type="compositionally biased region" description="Basic and acidic residues" evidence="2">
    <location>
        <begin position="439"/>
        <end position="451"/>
    </location>
</feature>
<dbReference type="Pfam" id="PF00078">
    <property type="entry name" value="RVT_1"/>
    <property type="match status" value="1"/>
</dbReference>
<dbReference type="PROSITE" id="PS50878">
    <property type="entry name" value="RT_POL"/>
    <property type="match status" value="1"/>
</dbReference>
<dbReference type="InterPro" id="IPR043502">
    <property type="entry name" value="DNA/RNA_pol_sf"/>
</dbReference>
<dbReference type="EMBL" id="JAVIJP010000033">
    <property type="protein sequence ID" value="KAL3629987.1"/>
    <property type="molecule type" value="Genomic_DNA"/>
</dbReference>
<dbReference type="SUPFAM" id="SSF56672">
    <property type="entry name" value="DNA/RNA polymerases"/>
    <property type="match status" value="1"/>
</dbReference>
<feature type="domain" description="Reverse transcriptase" evidence="4">
    <location>
        <begin position="1162"/>
        <end position="1440"/>
    </location>
</feature>
<dbReference type="InterPro" id="IPR035979">
    <property type="entry name" value="RBD_domain_sf"/>
</dbReference>
<dbReference type="SMART" id="SM00360">
    <property type="entry name" value="RRM"/>
    <property type="match status" value="1"/>
</dbReference>
<evidence type="ECO:0000313" key="6">
    <source>
        <dbReference type="Proteomes" id="UP001632038"/>
    </source>
</evidence>
<feature type="region of interest" description="Disordered" evidence="2">
    <location>
        <begin position="424"/>
        <end position="451"/>
    </location>
</feature>
<feature type="region of interest" description="Disordered" evidence="2">
    <location>
        <begin position="1"/>
        <end position="23"/>
    </location>
</feature>
<comment type="caution">
    <text evidence="5">The sequence shown here is derived from an EMBL/GenBank/DDBJ whole genome shotgun (WGS) entry which is preliminary data.</text>
</comment>
<proteinExistence type="predicted"/>
<evidence type="ECO:0008006" key="7">
    <source>
        <dbReference type="Google" id="ProtNLM"/>
    </source>
</evidence>
<evidence type="ECO:0000256" key="2">
    <source>
        <dbReference type="SAM" id="MobiDB-lite"/>
    </source>
</evidence>
<reference evidence="6" key="1">
    <citation type="journal article" date="2024" name="IScience">
        <title>Strigolactones Initiate the Formation of Haustorium-like Structures in Castilleja.</title>
        <authorList>
            <person name="Buerger M."/>
            <person name="Peterson D."/>
            <person name="Chory J."/>
        </authorList>
    </citation>
    <scope>NUCLEOTIDE SEQUENCE [LARGE SCALE GENOMIC DNA]</scope>
</reference>
<dbReference type="Proteomes" id="UP001632038">
    <property type="component" value="Unassembled WGS sequence"/>
</dbReference>
<dbReference type="InterPro" id="IPR036691">
    <property type="entry name" value="Endo/exonu/phosph_ase_sf"/>
</dbReference>
<dbReference type="Pfam" id="PF13966">
    <property type="entry name" value="zf-RVT"/>
    <property type="match status" value="1"/>
</dbReference>
<dbReference type="GO" id="GO:0003723">
    <property type="term" value="F:RNA binding"/>
    <property type="evidence" value="ECO:0007669"/>
    <property type="project" value="UniProtKB-UniRule"/>
</dbReference>